<evidence type="ECO:0000256" key="1">
    <source>
        <dbReference type="SAM" id="MobiDB-lite"/>
    </source>
</evidence>
<accession>A0ABM1E837</accession>
<reference evidence="3" key="1">
    <citation type="submission" date="2025-08" db="UniProtKB">
        <authorList>
            <consortium name="RefSeq"/>
        </authorList>
    </citation>
    <scope>IDENTIFICATION</scope>
</reference>
<feature type="region of interest" description="Disordered" evidence="1">
    <location>
        <begin position="41"/>
        <end position="66"/>
    </location>
</feature>
<evidence type="ECO:0000313" key="2">
    <source>
        <dbReference type="Proteomes" id="UP000695022"/>
    </source>
</evidence>
<name>A0ABM1E837_PRICU</name>
<proteinExistence type="predicted"/>
<gene>
    <name evidence="3" type="primary">LOC106809699</name>
</gene>
<keyword evidence="2" id="KW-1185">Reference proteome</keyword>
<feature type="compositionally biased region" description="Polar residues" evidence="1">
    <location>
        <begin position="41"/>
        <end position="61"/>
    </location>
</feature>
<evidence type="ECO:0000313" key="3">
    <source>
        <dbReference type="RefSeq" id="XP_014668358.1"/>
    </source>
</evidence>
<dbReference type="Proteomes" id="UP000695022">
    <property type="component" value="Unplaced"/>
</dbReference>
<sequence>MYLTTTKKVLRSPRCKIQSILMALLAAILMTSGQPITHQLAPSSVTSHADTKPFSQLTPTYGDTRELESIPREIEQKGNGNSPSSHNGWHSAALPQLDSVLLWRRYSRLVGDSALVGDKSAVISAPTAEQRSRTKPTHRHRKKRSAVICFFHCAECNKMYGAAAYNAPRCARHCTLSGGRSADVDCSNVTFWN</sequence>
<protein>
    <submittedName>
        <fullName evidence="3">Uncharacterized protein LOC106809699</fullName>
    </submittedName>
</protein>
<organism evidence="2 3">
    <name type="scientific">Priapulus caudatus</name>
    <name type="common">Priapulid worm</name>
    <dbReference type="NCBI Taxonomy" id="37621"/>
    <lineage>
        <taxon>Eukaryota</taxon>
        <taxon>Metazoa</taxon>
        <taxon>Ecdysozoa</taxon>
        <taxon>Scalidophora</taxon>
        <taxon>Priapulida</taxon>
        <taxon>Priapulimorpha</taxon>
        <taxon>Priapulimorphida</taxon>
        <taxon>Priapulidae</taxon>
        <taxon>Priapulus</taxon>
    </lineage>
</organism>
<dbReference type="RefSeq" id="XP_014668358.1">
    <property type="nucleotide sequence ID" value="XM_014812872.1"/>
</dbReference>
<dbReference type="GeneID" id="106809699"/>